<protein>
    <submittedName>
        <fullName evidence="2">Putative esterase/lipase</fullName>
    </submittedName>
</protein>
<dbReference type="InterPro" id="IPR000380">
    <property type="entry name" value="Topo_IA"/>
</dbReference>
<dbReference type="GO" id="GO:0003677">
    <property type="term" value="F:DNA binding"/>
    <property type="evidence" value="ECO:0007669"/>
    <property type="project" value="InterPro"/>
</dbReference>
<dbReference type="GO" id="GO:0003917">
    <property type="term" value="F:DNA topoisomerase type I (single strand cut, ATP-independent) activity"/>
    <property type="evidence" value="ECO:0007669"/>
    <property type="project" value="InterPro"/>
</dbReference>
<dbReference type="AlphaFoldDB" id="W1YL40"/>
<feature type="domain" description="DNA topoisomerase type IA" evidence="1">
    <location>
        <begin position="1"/>
        <end position="74"/>
    </location>
</feature>
<dbReference type="InterPro" id="IPR023405">
    <property type="entry name" value="Topo_IA_core_domain"/>
</dbReference>
<dbReference type="SMART" id="SM00436">
    <property type="entry name" value="TOP1Bc"/>
    <property type="match status" value="1"/>
</dbReference>
<feature type="non-terminal residue" evidence="2">
    <location>
        <position position="1"/>
    </location>
</feature>
<comment type="caution">
    <text evidence="2">The sequence shown here is derived from an EMBL/GenBank/DDBJ whole genome shotgun (WGS) entry which is preliminary data.</text>
</comment>
<dbReference type="InterPro" id="IPR003601">
    <property type="entry name" value="Topo_IA_2"/>
</dbReference>
<dbReference type="GO" id="GO:0006265">
    <property type="term" value="P:DNA topological change"/>
    <property type="evidence" value="ECO:0007669"/>
    <property type="project" value="InterPro"/>
</dbReference>
<dbReference type="SUPFAM" id="SSF56712">
    <property type="entry name" value="Prokaryotic type I DNA topoisomerase"/>
    <property type="match status" value="1"/>
</dbReference>
<sequence>KNRVVFNEITKDAVKNAFKEPRQIDMDLVDAQQARRVLDRIVGCSTWLARDLEQARQSWLERLLQPQDPAENLRRVIANGTYPGLLEPAAH</sequence>
<name>W1YL40_9ZZZZ</name>
<dbReference type="PANTHER" id="PTHR42785">
    <property type="entry name" value="DNA TOPOISOMERASE, TYPE IA, CORE"/>
    <property type="match status" value="1"/>
</dbReference>
<evidence type="ECO:0000259" key="1">
    <source>
        <dbReference type="SMART" id="SM00436"/>
    </source>
</evidence>
<reference evidence="2" key="1">
    <citation type="submission" date="2013-12" db="EMBL/GenBank/DDBJ databases">
        <title>A Varibaculum cambriense genome reconstructed from a premature infant gut community with otherwise low bacterial novelty that shifts toward anaerobic metabolism during the third week of life.</title>
        <authorList>
            <person name="Brown C.T."/>
            <person name="Sharon I."/>
            <person name="Thomas B.C."/>
            <person name="Castelle C.J."/>
            <person name="Morowitz M.J."/>
            <person name="Banfield J.F."/>
        </authorList>
    </citation>
    <scope>NUCLEOTIDE SEQUENCE</scope>
</reference>
<gene>
    <name evidence="2" type="ORF">Q604_UNBC02746G0001</name>
</gene>
<dbReference type="PANTHER" id="PTHR42785:SF1">
    <property type="entry name" value="DNA TOPOISOMERASE"/>
    <property type="match status" value="1"/>
</dbReference>
<organism evidence="2">
    <name type="scientific">human gut metagenome</name>
    <dbReference type="NCBI Taxonomy" id="408170"/>
    <lineage>
        <taxon>unclassified sequences</taxon>
        <taxon>metagenomes</taxon>
        <taxon>organismal metagenomes</taxon>
    </lineage>
</organism>
<evidence type="ECO:0000313" key="2">
    <source>
        <dbReference type="EMBL" id="ETJ43258.1"/>
    </source>
</evidence>
<accession>W1YL40</accession>
<dbReference type="Gene3D" id="3.40.50.140">
    <property type="match status" value="1"/>
</dbReference>
<dbReference type="EMBL" id="AZMM01002746">
    <property type="protein sequence ID" value="ETJ43258.1"/>
    <property type="molecule type" value="Genomic_DNA"/>
</dbReference>
<proteinExistence type="predicted"/>